<evidence type="ECO:0000313" key="2">
    <source>
        <dbReference type="EMBL" id="GIX89853.1"/>
    </source>
</evidence>
<proteinExistence type="predicted"/>
<gene>
    <name evidence="2" type="ORF">CEXT_412631</name>
</gene>
<evidence type="ECO:0000256" key="1">
    <source>
        <dbReference type="SAM" id="SignalP"/>
    </source>
</evidence>
<keyword evidence="3" id="KW-1185">Reference proteome</keyword>
<keyword evidence="1" id="KW-0732">Signal</keyword>
<dbReference type="Proteomes" id="UP001054945">
    <property type="component" value="Unassembled WGS sequence"/>
</dbReference>
<feature type="signal peptide" evidence="1">
    <location>
        <begin position="1"/>
        <end position="21"/>
    </location>
</feature>
<dbReference type="AlphaFoldDB" id="A0AAV4P1E5"/>
<organism evidence="2 3">
    <name type="scientific">Caerostris extrusa</name>
    <name type="common">Bark spider</name>
    <name type="synonym">Caerostris bankana</name>
    <dbReference type="NCBI Taxonomy" id="172846"/>
    <lineage>
        <taxon>Eukaryota</taxon>
        <taxon>Metazoa</taxon>
        <taxon>Ecdysozoa</taxon>
        <taxon>Arthropoda</taxon>
        <taxon>Chelicerata</taxon>
        <taxon>Arachnida</taxon>
        <taxon>Araneae</taxon>
        <taxon>Araneomorphae</taxon>
        <taxon>Entelegynae</taxon>
        <taxon>Araneoidea</taxon>
        <taxon>Araneidae</taxon>
        <taxon>Caerostris</taxon>
    </lineage>
</organism>
<reference evidence="2 3" key="1">
    <citation type="submission" date="2021-06" db="EMBL/GenBank/DDBJ databases">
        <title>Caerostris extrusa draft genome.</title>
        <authorList>
            <person name="Kono N."/>
            <person name="Arakawa K."/>
        </authorList>
    </citation>
    <scope>NUCLEOTIDE SEQUENCE [LARGE SCALE GENOMIC DNA]</scope>
</reference>
<evidence type="ECO:0008006" key="4">
    <source>
        <dbReference type="Google" id="ProtNLM"/>
    </source>
</evidence>
<sequence length="125" mass="14322">MLKSFLLGILLLRQVVSKTDALTLTRRFNYRKYISNSTNPHLRSYSGPISRLISLRRHESPELRETPAHYSRLGSCGVEFVASLHYFVLRRERHKIGLIGSLGGIKCEIESVAYGKVMVVFQKEK</sequence>
<comment type="caution">
    <text evidence="2">The sequence shown here is derived from an EMBL/GenBank/DDBJ whole genome shotgun (WGS) entry which is preliminary data.</text>
</comment>
<name>A0AAV4P1E5_CAEEX</name>
<evidence type="ECO:0000313" key="3">
    <source>
        <dbReference type="Proteomes" id="UP001054945"/>
    </source>
</evidence>
<accession>A0AAV4P1E5</accession>
<feature type="chain" id="PRO_5043338145" description="Secreted protein" evidence="1">
    <location>
        <begin position="22"/>
        <end position="125"/>
    </location>
</feature>
<protein>
    <recommendedName>
        <fullName evidence="4">Secreted protein</fullName>
    </recommendedName>
</protein>
<dbReference type="EMBL" id="BPLR01003892">
    <property type="protein sequence ID" value="GIX89853.1"/>
    <property type="molecule type" value="Genomic_DNA"/>
</dbReference>